<evidence type="ECO:0000313" key="8">
    <source>
        <dbReference type="EMBL" id="PIS15103.1"/>
    </source>
</evidence>
<evidence type="ECO:0000256" key="4">
    <source>
        <dbReference type="ARBA" id="ARBA00023125"/>
    </source>
</evidence>
<reference evidence="9" key="1">
    <citation type="submission" date="2017-09" db="EMBL/GenBank/DDBJ databases">
        <title>Depth-based differentiation of microbial function through sediment-hosted aquifers and enrichment of novel symbionts in the deep terrestrial subsurface.</title>
        <authorList>
            <person name="Probst A.J."/>
            <person name="Ladd B."/>
            <person name="Jarett J.K."/>
            <person name="Geller-Mcgrath D.E."/>
            <person name="Sieber C.M.K."/>
            <person name="Emerson J.B."/>
            <person name="Anantharaman K."/>
            <person name="Thomas B.C."/>
            <person name="Malmstrom R."/>
            <person name="Stieglmeier M."/>
            <person name="Klingl A."/>
            <person name="Woyke T."/>
            <person name="Ryan C.M."/>
            <person name="Banfield J.F."/>
        </authorList>
    </citation>
    <scope>NUCLEOTIDE SEQUENCE [LARGE SCALE GENOMIC DNA]</scope>
</reference>
<dbReference type="Pfam" id="PF07282">
    <property type="entry name" value="Cas12f1-like_TNB"/>
    <property type="match status" value="1"/>
</dbReference>
<gene>
    <name evidence="8" type="ORF">COT63_01765</name>
</gene>
<keyword evidence="3" id="KW-0815">Transposition</keyword>
<protein>
    <submittedName>
        <fullName evidence="8">Transposase</fullName>
    </submittedName>
</protein>
<evidence type="ECO:0000259" key="7">
    <source>
        <dbReference type="Pfam" id="PF07282"/>
    </source>
</evidence>
<name>A0A2H0WR23_9BACT</name>
<comment type="similarity">
    <text evidence="2">In the N-terminal section; belongs to the transposase 2 family.</text>
</comment>
<dbReference type="PANTHER" id="PTHR30405:SF11">
    <property type="entry name" value="RNA-GUIDED DNA ENDONUCLEASE RV2885C-RELATED"/>
    <property type="match status" value="1"/>
</dbReference>
<dbReference type="NCBIfam" id="NF040570">
    <property type="entry name" value="guided_TnpB"/>
    <property type="match status" value="1"/>
</dbReference>
<evidence type="ECO:0000256" key="5">
    <source>
        <dbReference type="ARBA" id="ARBA00023172"/>
    </source>
</evidence>
<dbReference type="AlphaFoldDB" id="A0A2H0WR23"/>
<evidence type="ECO:0000256" key="1">
    <source>
        <dbReference type="ARBA" id="ARBA00008761"/>
    </source>
</evidence>
<dbReference type="InterPro" id="IPR051399">
    <property type="entry name" value="RNA-guided_DNA_endo/Transpos"/>
</dbReference>
<evidence type="ECO:0000256" key="2">
    <source>
        <dbReference type="ARBA" id="ARBA00011044"/>
    </source>
</evidence>
<accession>A0A2H0WR23</accession>
<dbReference type="Proteomes" id="UP000231282">
    <property type="component" value="Unassembled WGS sequence"/>
</dbReference>
<feature type="domain" description="Cas12f1-like TNB" evidence="7">
    <location>
        <begin position="284"/>
        <end position="350"/>
    </location>
</feature>
<organism evidence="8 9">
    <name type="scientific">Candidatus Shapirobacteria bacterium CG09_land_8_20_14_0_10_38_17</name>
    <dbReference type="NCBI Taxonomy" id="1974884"/>
    <lineage>
        <taxon>Bacteria</taxon>
        <taxon>Candidatus Shapironibacteriota</taxon>
    </lineage>
</organism>
<dbReference type="PANTHER" id="PTHR30405">
    <property type="entry name" value="TRANSPOSASE"/>
    <property type="match status" value="1"/>
</dbReference>
<evidence type="ECO:0000259" key="6">
    <source>
        <dbReference type="Pfam" id="PF01385"/>
    </source>
</evidence>
<evidence type="ECO:0000256" key="3">
    <source>
        <dbReference type="ARBA" id="ARBA00022578"/>
    </source>
</evidence>
<dbReference type="InterPro" id="IPR010094">
    <property type="entry name" value="Transposase_put_N"/>
</dbReference>
<keyword evidence="4" id="KW-0238">DNA-binding</keyword>
<dbReference type="GO" id="GO:0032196">
    <property type="term" value="P:transposition"/>
    <property type="evidence" value="ECO:0007669"/>
    <property type="project" value="UniProtKB-KW"/>
</dbReference>
<evidence type="ECO:0000313" key="9">
    <source>
        <dbReference type="Proteomes" id="UP000231282"/>
    </source>
</evidence>
<keyword evidence="5" id="KW-0233">DNA recombination</keyword>
<dbReference type="NCBIfam" id="TIGR01766">
    <property type="entry name" value="IS200/IS605 family accessory protein TnpB-like domain"/>
    <property type="match status" value="1"/>
</dbReference>
<feature type="domain" description="Probable transposase IS891/IS1136/IS1341" evidence="6">
    <location>
        <begin position="162"/>
        <end position="262"/>
    </location>
</feature>
<sequence length="374" mass="42574">MKLSIKVKLAPNQEQKDVLLETIETYNEACDFVSQIAFENKTASVVKIHHICYYEIRKRFNLSSQMAVRVVGKVADAYKIARSKKLNLKQPHKFDKWGAAIYDQRILSWKGLEKVSILTLKGRQVIPIVLGEYQQTKLLYPRRGQVDLLYKNGNFYLIPIIEVPEPPQKMTKDFLGVDLGVVNLAVDSKGEIYSGKEVDNKRVKIDKLKSALQKKGTKSATKHLKKLSGKENRFRKDVNHCISKKIVEKCKRHSLSLAIEDLAGIRQRATVRHTQRRKHSSWAFNQLRSFLEYKTKLAGIILKAVDPHYTSQRCSNCGYIASHNRKNQSSFVCKSCNFSVNADFNGAINIAQLATVDLPIVSLVRVETSHLVFS</sequence>
<dbReference type="EMBL" id="PEZH01000032">
    <property type="protein sequence ID" value="PIS15103.1"/>
    <property type="molecule type" value="Genomic_DNA"/>
</dbReference>
<dbReference type="InterPro" id="IPR010095">
    <property type="entry name" value="Cas12f1-like_TNB"/>
</dbReference>
<dbReference type="InterPro" id="IPR001959">
    <property type="entry name" value="Transposase"/>
</dbReference>
<dbReference type="GO" id="GO:0006310">
    <property type="term" value="P:DNA recombination"/>
    <property type="evidence" value="ECO:0007669"/>
    <property type="project" value="UniProtKB-KW"/>
</dbReference>
<comment type="caution">
    <text evidence="8">The sequence shown here is derived from an EMBL/GenBank/DDBJ whole genome shotgun (WGS) entry which is preliminary data.</text>
</comment>
<dbReference type="Pfam" id="PF01385">
    <property type="entry name" value="OrfB_IS605"/>
    <property type="match status" value="1"/>
</dbReference>
<dbReference type="NCBIfam" id="TIGR01765">
    <property type="entry name" value="tspaseT_teng_N"/>
    <property type="match status" value="1"/>
</dbReference>
<proteinExistence type="inferred from homology"/>
<comment type="similarity">
    <text evidence="1">In the C-terminal section; belongs to the transposase 35 family.</text>
</comment>
<dbReference type="GO" id="GO:0003677">
    <property type="term" value="F:DNA binding"/>
    <property type="evidence" value="ECO:0007669"/>
    <property type="project" value="UniProtKB-KW"/>
</dbReference>